<dbReference type="Proteomes" id="UP000608071">
    <property type="component" value="Unassembled WGS sequence"/>
</dbReference>
<keyword evidence="1" id="KW-0175">Coiled coil</keyword>
<protein>
    <submittedName>
        <fullName evidence="4">Uncharacterized protein</fullName>
    </submittedName>
</protein>
<keyword evidence="2" id="KW-0812">Transmembrane</keyword>
<feature type="coiled-coil region" evidence="1">
    <location>
        <begin position="48"/>
        <end position="113"/>
    </location>
</feature>
<feature type="chain" id="PRO_5045911647" evidence="3">
    <location>
        <begin position="29"/>
        <end position="145"/>
    </location>
</feature>
<dbReference type="EMBL" id="JACSQL010000001">
    <property type="protein sequence ID" value="MBD7966456.1"/>
    <property type="molecule type" value="Genomic_DNA"/>
</dbReference>
<dbReference type="SUPFAM" id="SSF58100">
    <property type="entry name" value="Bacterial hemolysins"/>
    <property type="match status" value="1"/>
</dbReference>
<organism evidence="4 5">
    <name type="scientific">Paenibacillus gallinarum</name>
    <dbReference type="NCBI Taxonomy" id="2762232"/>
    <lineage>
        <taxon>Bacteria</taxon>
        <taxon>Bacillati</taxon>
        <taxon>Bacillota</taxon>
        <taxon>Bacilli</taxon>
        <taxon>Bacillales</taxon>
        <taxon>Paenibacillaceae</taxon>
        <taxon>Paenibacillus</taxon>
    </lineage>
</organism>
<proteinExistence type="predicted"/>
<evidence type="ECO:0000313" key="4">
    <source>
        <dbReference type="EMBL" id="MBD7966456.1"/>
    </source>
</evidence>
<feature type="signal peptide" evidence="3">
    <location>
        <begin position="1"/>
        <end position="28"/>
    </location>
</feature>
<feature type="transmembrane region" description="Helical" evidence="2">
    <location>
        <begin position="114"/>
        <end position="135"/>
    </location>
</feature>
<evidence type="ECO:0000256" key="1">
    <source>
        <dbReference type="SAM" id="Coils"/>
    </source>
</evidence>
<keyword evidence="3" id="KW-0732">Signal</keyword>
<sequence length="145" mass="17310">MKKKWQLVLMTLAMYSLLLMISDQRAQAGFWENVYNGYEQFTNLPEEVNKLQQSYEQTITELNNAKENIESFQAHNEKLIAQNQYLMEQNESLTSMVSQLQKAEEQRTKTQKRITTMVITGICLIVFYFVLVRIIRYRMQRHSRM</sequence>
<keyword evidence="5" id="KW-1185">Reference proteome</keyword>
<evidence type="ECO:0000313" key="5">
    <source>
        <dbReference type="Proteomes" id="UP000608071"/>
    </source>
</evidence>
<keyword evidence="2" id="KW-1133">Transmembrane helix</keyword>
<accession>A0ABR8SSI9</accession>
<reference evidence="4 5" key="1">
    <citation type="submission" date="2020-08" db="EMBL/GenBank/DDBJ databases">
        <title>A Genomic Blueprint of the Chicken Gut Microbiome.</title>
        <authorList>
            <person name="Gilroy R."/>
            <person name="Ravi A."/>
            <person name="Getino M."/>
            <person name="Pursley I."/>
            <person name="Horton D.L."/>
            <person name="Alikhan N.-F."/>
            <person name="Baker D."/>
            <person name="Gharbi K."/>
            <person name="Hall N."/>
            <person name="Watson M."/>
            <person name="Adriaenssens E.M."/>
            <person name="Foster-Nyarko E."/>
            <person name="Jarju S."/>
            <person name="Secka A."/>
            <person name="Antonio M."/>
            <person name="Oren A."/>
            <person name="Chaudhuri R."/>
            <person name="La Ragione R.M."/>
            <person name="Hildebrand F."/>
            <person name="Pallen M.J."/>
        </authorList>
    </citation>
    <scope>NUCLEOTIDE SEQUENCE [LARGE SCALE GENOMIC DNA]</scope>
    <source>
        <strain evidence="4 5">Sa2BVA9</strain>
    </source>
</reference>
<gene>
    <name evidence="4" type="ORF">H9647_00080</name>
</gene>
<dbReference type="RefSeq" id="WP_191797043.1">
    <property type="nucleotide sequence ID" value="NZ_JACSQL010000001.1"/>
</dbReference>
<name>A0ABR8SSI9_9BACL</name>
<comment type="caution">
    <text evidence="4">The sequence shown here is derived from an EMBL/GenBank/DDBJ whole genome shotgun (WGS) entry which is preliminary data.</text>
</comment>
<evidence type="ECO:0000256" key="2">
    <source>
        <dbReference type="SAM" id="Phobius"/>
    </source>
</evidence>
<evidence type="ECO:0000256" key="3">
    <source>
        <dbReference type="SAM" id="SignalP"/>
    </source>
</evidence>
<keyword evidence="2" id="KW-0472">Membrane</keyword>